<proteinExistence type="predicted"/>
<dbReference type="Proteomes" id="UP001281147">
    <property type="component" value="Unassembled WGS sequence"/>
</dbReference>
<gene>
    <name evidence="1" type="ORF">LTR37_006471</name>
</gene>
<keyword evidence="2" id="KW-1185">Reference proteome</keyword>
<accession>A0ACC3NFY1</accession>
<reference evidence="1" key="1">
    <citation type="submission" date="2023-07" db="EMBL/GenBank/DDBJ databases">
        <title>Black Yeasts Isolated from many extreme environments.</title>
        <authorList>
            <person name="Coleine C."/>
            <person name="Stajich J.E."/>
            <person name="Selbmann L."/>
        </authorList>
    </citation>
    <scope>NUCLEOTIDE SEQUENCE</scope>
    <source>
        <strain evidence="1">CCFEE 5714</strain>
    </source>
</reference>
<dbReference type="EMBL" id="JAUTXU010000043">
    <property type="protein sequence ID" value="KAK3716321.1"/>
    <property type="molecule type" value="Genomic_DNA"/>
</dbReference>
<name>A0ACC3NFY1_9PEZI</name>
<organism evidence="1 2">
    <name type="scientific">Vermiconidia calcicola</name>
    <dbReference type="NCBI Taxonomy" id="1690605"/>
    <lineage>
        <taxon>Eukaryota</taxon>
        <taxon>Fungi</taxon>
        <taxon>Dikarya</taxon>
        <taxon>Ascomycota</taxon>
        <taxon>Pezizomycotina</taxon>
        <taxon>Dothideomycetes</taxon>
        <taxon>Dothideomycetidae</taxon>
        <taxon>Mycosphaerellales</taxon>
        <taxon>Extremaceae</taxon>
        <taxon>Vermiconidia</taxon>
    </lineage>
</organism>
<protein>
    <submittedName>
        <fullName evidence="1">Uncharacterized protein</fullName>
    </submittedName>
</protein>
<sequence length="302" mass="32378">MAMNLRKNMPTSHRLAIRDVNKDAMDLFVREASEWVEGRGTGDRSMRVVTPNSAREVAEGSAVLITCLPSPEVVKGVFDEVLEDGKLAPLEPERLFIDCSTIAPPLSRVIANAVKTSGKGHFVDAPMSGGVVGARAGTLSFMYGAPDSSQLIERVESVLSCMGKTFWHMGEQGTGVASKLANNYILSINNIATAEAMNMGRHWGLDLKLLTDMIKTSTGRCWPVEVNNPVPGVNENAPSSHGYEPGGTIDLMKKDLGLAMAGAKASGAALPLADKAFEVYRAVGETDGGRDLSIVYQWLQNQ</sequence>
<evidence type="ECO:0000313" key="1">
    <source>
        <dbReference type="EMBL" id="KAK3716321.1"/>
    </source>
</evidence>
<comment type="caution">
    <text evidence="1">The sequence shown here is derived from an EMBL/GenBank/DDBJ whole genome shotgun (WGS) entry which is preliminary data.</text>
</comment>
<evidence type="ECO:0000313" key="2">
    <source>
        <dbReference type="Proteomes" id="UP001281147"/>
    </source>
</evidence>